<protein>
    <submittedName>
        <fullName evidence="2">Uncharacterized protein</fullName>
    </submittedName>
</protein>
<gene>
    <name evidence="2" type="ORF">C1752_07847</name>
</gene>
<dbReference type="EMBL" id="PQWO01000021">
    <property type="protein sequence ID" value="PZD71119.1"/>
    <property type="molecule type" value="Genomic_DNA"/>
</dbReference>
<reference evidence="2 3" key="1">
    <citation type="journal article" date="2018" name="Sci. Rep.">
        <title>A novel species of the marine cyanobacterium Acaryochloris with a unique pigment content and lifestyle.</title>
        <authorList>
            <person name="Partensky F."/>
            <person name="Six C."/>
            <person name="Ratin M."/>
            <person name="Garczarek L."/>
            <person name="Vaulot D."/>
            <person name="Probert I."/>
            <person name="Calteau A."/>
            <person name="Gourvil P."/>
            <person name="Marie D."/>
            <person name="Grebert T."/>
            <person name="Bouchier C."/>
            <person name="Le Panse S."/>
            <person name="Gachenot M."/>
            <person name="Rodriguez F."/>
            <person name="Garrido J.L."/>
        </authorList>
    </citation>
    <scope>NUCLEOTIDE SEQUENCE [LARGE SCALE GENOMIC DNA]</scope>
    <source>
        <strain evidence="2 3">RCC1774</strain>
    </source>
</reference>
<keyword evidence="3" id="KW-1185">Reference proteome</keyword>
<accession>A0A2W1JAD9</accession>
<dbReference type="AlphaFoldDB" id="A0A2W1JAD9"/>
<evidence type="ECO:0000313" key="2">
    <source>
        <dbReference type="EMBL" id="PZD71119.1"/>
    </source>
</evidence>
<evidence type="ECO:0000313" key="3">
    <source>
        <dbReference type="Proteomes" id="UP000248857"/>
    </source>
</evidence>
<feature type="transmembrane region" description="Helical" evidence="1">
    <location>
        <begin position="12"/>
        <end position="30"/>
    </location>
</feature>
<sequence>MYGFWPPDVFTYILVKIIVLALVILMWWMLRAPTVV</sequence>
<organism evidence="2 3">
    <name type="scientific">Acaryochloris thomasi RCC1774</name>
    <dbReference type="NCBI Taxonomy" id="1764569"/>
    <lineage>
        <taxon>Bacteria</taxon>
        <taxon>Bacillati</taxon>
        <taxon>Cyanobacteriota</taxon>
        <taxon>Cyanophyceae</taxon>
        <taxon>Acaryochloridales</taxon>
        <taxon>Acaryochloridaceae</taxon>
        <taxon>Acaryochloris</taxon>
        <taxon>Acaryochloris thomasi</taxon>
    </lineage>
</organism>
<keyword evidence="1" id="KW-1133">Transmembrane helix</keyword>
<keyword evidence="1" id="KW-0472">Membrane</keyword>
<keyword evidence="1" id="KW-0812">Transmembrane</keyword>
<comment type="caution">
    <text evidence="2">The sequence shown here is derived from an EMBL/GenBank/DDBJ whole genome shotgun (WGS) entry which is preliminary data.</text>
</comment>
<dbReference type="Proteomes" id="UP000248857">
    <property type="component" value="Unassembled WGS sequence"/>
</dbReference>
<name>A0A2W1JAD9_9CYAN</name>
<evidence type="ECO:0000256" key="1">
    <source>
        <dbReference type="SAM" id="Phobius"/>
    </source>
</evidence>
<proteinExistence type="predicted"/>